<evidence type="ECO:0000313" key="3">
    <source>
        <dbReference type="Proteomes" id="UP001500729"/>
    </source>
</evidence>
<dbReference type="InterPro" id="IPR051448">
    <property type="entry name" value="CdaR-like_regulators"/>
</dbReference>
<protein>
    <recommendedName>
        <fullName evidence="1">PucR C-terminal helix-turn-helix domain-containing protein</fullName>
    </recommendedName>
</protein>
<evidence type="ECO:0000259" key="1">
    <source>
        <dbReference type="Pfam" id="PF13556"/>
    </source>
</evidence>
<name>A0ABN1DI14_SACER</name>
<dbReference type="Proteomes" id="UP001500729">
    <property type="component" value="Unassembled WGS sequence"/>
</dbReference>
<evidence type="ECO:0000313" key="2">
    <source>
        <dbReference type="EMBL" id="GAA0544148.1"/>
    </source>
</evidence>
<dbReference type="InterPro" id="IPR025736">
    <property type="entry name" value="PucR_C-HTH_dom"/>
</dbReference>
<dbReference type="Gene3D" id="1.10.10.2840">
    <property type="entry name" value="PucR C-terminal helix-turn-helix domain"/>
    <property type="match status" value="1"/>
</dbReference>
<proteinExistence type="predicted"/>
<comment type="caution">
    <text evidence="2">The sequence shown here is derived from an EMBL/GenBank/DDBJ whole genome shotgun (WGS) entry which is preliminary data.</text>
</comment>
<dbReference type="PANTHER" id="PTHR33744:SF1">
    <property type="entry name" value="DNA-BINDING TRANSCRIPTIONAL ACTIVATOR ADER"/>
    <property type="match status" value="1"/>
</dbReference>
<organism evidence="2 3">
    <name type="scientific">Saccharopolyspora erythraea</name>
    <name type="common">Streptomyces erythraeus</name>
    <dbReference type="NCBI Taxonomy" id="1836"/>
    <lineage>
        <taxon>Bacteria</taxon>
        <taxon>Bacillati</taxon>
        <taxon>Actinomycetota</taxon>
        <taxon>Actinomycetes</taxon>
        <taxon>Pseudonocardiales</taxon>
        <taxon>Pseudonocardiaceae</taxon>
        <taxon>Saccharopolyspora</taxon>
    </lineage>
</organism>
<gene>
    <name evidence="2" type="ORF">GCM10009533_48870</name>
</gene>
<dbReference type="RefSeq" id="WP_009947646.1">
    <property type="nucleotide sequence ID" value="NZ_BAAAGS010000037.1"/>
</dbReference>
<feature type="domain" description="PucR C-terminal helix-turn-helix" evidence="1">
    <location>
        <begin position="41"/>
        <end position="99"/>
    </location>
</feature>
<reference evidence="2 3" key="1">
    <citation type="journal article" date="2019" name="Int. J. Syst. Evol. Microbiol.">
        <title>The Global Catalogue of Microorganisms (GCM) 10K type strain sequencing project: providing services to taxonomists for standard genome sequencing and annotation.</title>
        <authorList>
            <consortium name="The Broad Institute Genomics Platform"/>
            <consortium name="The Broad Institute Genome Sequencing Center for Infectious Disease"/>
            <person name="Wu L."/>
            <person name="Ma J."/>
        </authorList>
    </citation>
    <scope>NUCLEOTIDE SEQUENCE [LARGE SCALE GENOMIC DNA]</scope>
    <source>
        <strain evidence="2 3">JCM 10303</strain>
    </source>
</reference>
<dbReference type="EMBL" id="BAAAGS010000037">
    <property type="protein sequence ID" value="GAA0544148.1"/>
    <property type="molecule type" value="Genomic_DNA"/>
</dbReference>
<dbReference type="PANTHER" id="PTHR33744">
    <property type="entry name" value="CARBOHYDRATE DIACID REGULATOR"/>
    <property type="match status" value="1"/>
</dbReference>
<sequence length="106" mass="11918">MSDYSVSAPLFLPRTLLDAEFASRSVLGPLIDHDRDNGTDLVGTLETFLDCDRSWAAAAQRLHVHKQTLGYRLRRIESLTGRSPQRSADIAMFWMALLARRISQGD</sequence>
<dbReference type="Pfam" id="PF13556">
    <property type="entry name" value="HTH_30"/>
    <property type="match status" value="1"/>
</dbReference>
<accession>A0ABN1DI14</accession>
<dbReference type="InterPro" id="IPR042070">
    <property type="entry name" value="PucR_C-HTH_sf"/>
</dbReference>
<keyword evidence="3" id="KW-1185">Reference proteome</keyword>